<dbReference type="KEGG" id="nsr:NS506_02383"/>
<proteinExistence type="predicted"/>
<keyword evidence="1" id="KW-0812">Transmembrane</keyword>
<reference evidence="5" key="1">
    <citation type="submission" date="2015-07" db="EMBL/GenBank/DDBJ databases">
        <title>Nocardia seriolae U-1 whole genome shotgun sequence.</title>
        <authorList>
            <person name="Imajoh M."/>
            <person name="Fukumoto Y."/>
            <person name="Sukeda M."/>
            <person name="Yamane J."/>
            <person name="Yamasaki K."/>
            <person name="Shimizu M."/>
            <person name="Ohnishi K."/>
            <person name="Oshima S."/>
        </authorList>
    </citation>
    <scope>NUCLEOTIDE SEQUENCE [LARGE SCALE GENOMIC DNA]</scope>
    <source>
        <strain evidence="5">U-1</strain>
    </source>
</reference>
<keyword evidence="1" id="KW-1133">Transmembrane helix</keyword>
<reference evidence="3 6" key="3">
    <citation type="submission" date="2016-10" db="EMBL/GenBank/DDBJ databases">
        <title>Genome sequence of Nocardia seriolae strain EM150506, isolated from Anguila japonica.</title>
        <authorList>
            <person name="Han H.-J."/>
        </authorList>
    </citation>
    <scope>NUCLEOTIDE SEQUENCE [LARGE SCALE GENOMIC DNA]</scope>
    <source>
        <strain evidence="3 6">EM150506</strain>
    </source>
</reference>
<reference evidence="4 5" key="2">
    <citation type="journal article" date="2016" name="Genome Announc.">
        <title>Draft Genome Sequence of Erythromycin- and Oxytetracycline-Sensitive Nocardia seriolae Strain U-1 (NBRC 110359).</title>
        <authorList>
            <person name="Imajoh M."/>
            <person name="Sukeda M."/>
            <person name="Shimizu M."/>
            <person name="Yamane J."/>
            <person name="Ohnishi K."/>
            <person name="Oshima S."/>
        </authorList>
    </citation>
    <scope>NUCLEOTIDE SEQUENCE [LARGE SCALE GENOMIC DNA]</scope>
    <source>
        <strain evidence="4 5">U-1</strain>
    </source>
</reference>
<name>A0A0B8N8A7_9NOCA</name>
<evidence type="ECO:0000313" key="3">
    <source>
        <dbReference type="EMBL" id="APA96449.1"/>
    </source>
</evidence>
<feature type="transmembrane region" description="Helical" evidence="1">
    <location>
        <begin position="147"/>
        <end position="171"/>
    </location>
</feature>
<evidence type="ECO:0000313" key="6">
    <source>
        <dbReference type="Proteomes" id="UP000180166"/>
    </source>
</evidence>
<dbReference type="Proteomes" id="UP000180166">
    <property type="component" value="Chromosome"/>
</dbReference>
<dbReference type="RefSeq" id="WP_033087204.1">
    <property type="nucleotide sequence ID" value="NZ_AP017900.1"/>
</dbReference>
<dbReference type="OrthoDB" id="4556539at2"/>
<dbReference type="GeneID" id="93373119"/>
<keyword evidence="5" id="KW-1185">Reference proteome</keyword>
<evidence type="ECO:0000256" key="1">
    <source>
        <dbReference type="SAM" id="Phobius"/>
    </source>
</evidence>
<accession>A0A0B8N8A7</accession>
<protein>
    <recommendedName>
        <fullName evidence="2">DUF8020 domain-containing protein</fullName>
    </recommendedName>
</protein>
<evidence type="ECO:0000313" key="5">
    <source>
        <dbReference type="Proteomes" id="UP000037179"/>
    </source>
</evidence>
<evidence type="ECO:0000313" key="4">
    <source>
        <dbReference type="EMBL" id="GAP28121.1"/>
    </source>
</evidence>
<dbReference type="Proteomes" id="UP000037179">
    <property type="component" value="Unassembled WGS sequence"/>
</dbReference>
<sequence length="172" mass="17490">MSMLTIAATVVTAATAHGEAERPLVVGGQDHGLAYTSTLSDDHQGVVTHLSAGKFEMSADESLVTVSAPDGTVVEQIPTDYELGGYPVRLRAEVGEDGSTLTVWPTDSRGPVSETTYNDGVREIAQTQLKDIGVIGCIAGGAVGAGLFGVVGTVIGLVAGAVIGCVVGFFVI</sequence>
<dbReference type="InterPro" id="IPR058333">
    <property type="entry name" value="DUF8020"/>
</dbReference>
<organism evidence="4 5">
    <name type="scientific">Nocardia seriolae</name>
    <dbReference type="NCBI Taxonomy" id="37332"/>
    <lineage>
        <taxon>Bacteria</taxon>
        <taxon>Bacillati</taxon>
        <taxon>Actinomycetota</taxon>
        <taxon>Actinomycetes</taxon>
        <taxon>Mycobacteriales</taxon>
        <taxon>Nocardiaceae</taxon>
        <taxon>Nocardia</taxon>
    </lineage>
</organism>
<dbReference type="EMBL" id="BBYQ01000028">
    <property type="protein sequence ID" value="GAP28121.1"/>
    <property type="molecule type" value="Genomic_DNA"/>
</dbReference>
<feature type="domain" description="DUF8020" evidence="2">
    <location>
        <begin position="34"/>
        <end position="105"/>
    </location>
</feature>
<evidence type="ECO:0000259" key="2">
    <source>
        <dbReference type="Pfam" id="PF26059"/>
    </source>
</evidence>
<dbReference type="EMBL" id="CP017839">
    <property type="protein sequence ID" value="APA96449.1"/>
    <property type="molecule type" value="Genomic_DNA"/>
</dbReference>
<keyword evidence="1" id="KW-0472">Membrane</keyword>
<dbReference type="AlphaFoldDB" id="A0A0B8N8A7"/>
<dbReference type="Pfam" id="PF26059">
    <property type="entry name" value="DUF8020"/>
    <property type="match status" value="1"/>
</dbReference>
<gene>
    <name evidence="3" type="ORF">NS506_02383</name>
    <name evidence="4" type="ORF">NSK11_contig00028-0035</name>
</gene>